<name>A0A0E0R1R3_ORYRU</name>
<keyword evidence="2" id="KW-1185">Reference proteome</keyword>
<dbReference type="Gramene" id="ORUFI10G17710.1">
    <property type="protein sequence ID" value="ORUFI10G17710.1"/>
    <property type="gene ID" value="ORUFI10G17710"/>
</dbReference>
<dbReference type="HOGENOM" id="CLU_2965021_0_0_1"/>
<reference evidence="2" key="1">
    <citation type="submission" date="2013-06" db="EMBL/GenBank/DDBJ databases">
        <authorList>
            <person name="Zhao Q."/>
        </authorList>
    </citation>
    <scope>NUCLEOTIDE SEQUENCE</scope>
    <source>
        <strain evidence="2">cv. W1943</strain>
    </source>
</reference>
<sequence length="59" mass="6189">MEQRRRNAIVSIETEPGAAVAVAVAATKSARRHGAAAWVSAFIRRTAPVARVSGKVAAF</sequence>
<reference evidence="1" key="2">
    <citation type="submission" date="2015-06" db="UniProtKB">
        <authorList>
            <consortium name="EnsemblPlants"/>
        </authorList>
    </citation>
    <scope>IDENTIFICATION</scope>
</reference>
<dbReference type="Proteomes" id="UP000008022">
    <property type="component" value="Unassembled WGS sequence"/>
</dbReference>
<accession>A0A0E0R1R3</accession>
<organism evidence="1 2">
    <name type="scientific">Oryza rufipogon</name>
    <name type="common">Brownbeard rice</name>
    <name type="synonym">Asian wild rice</name>
    <dbReference type="NCBI Taxonomy" id="4529"/>
    <lineage>
        <taxon>Eukaryota</taxon>
        <taxon>Viridiplantae</taxon>
        <taxon>Streptophyta</taxon>
        <taxon>Embryophyta</taxon>
        <taxon>Tracheophyta</taxon>
        <taxon>Spermatophyta</taxon>
        <taxon>Magnoliopsida</taxon>
        <taxon>Liliopsida</taxon>
        <taxon>Poales</taxon>
        <taxon>Poaceae</taxon>
        <taxon>BOP clade</taxon>
        <taxon>Oryzoideae</taxon>
        <taxon>Oryzeae</taxon>
        <taxon>Oryzinae</taxon>
        <taxon>Oryza</taxon>
    </lineage>
</organism>
<dbReference type="AlphaFoldDB" id="A0A0E0R1R3"/>
<protein>
    <submittedName>
        <fullName evidence="1">Uncharacterized protein</fullName>
    </submittedName>
</protein>
<dbReference type="EnsemblPlants" id="ORUFI10G17710.1">
    <property type="protein sequence ID" value="ORUFI10G17710.1"/>
    <property type="gene ID" value="ORUFI10G17710"/>
</dbReference>
<evidence type="ECO:0000313" key="1">
    <source>
        <dbReference type="EnsemblPlants" id="ORUFI10G17710.1"/>
    </source>
</evidence>
<evidence type="ECO:0000313" key="2">
    <source>
        <dbReference type="Proteomes" id="UP000008022"/>
    </source>
</evidence>
<proteinExistence type="predicted"/>